<keyword evidence="2" id="KW-1185">Reference proteome</keyword>
<name>A0A9J6RJ26_9GAMM</name>
<dbReference type="RefSeq" id="WP_258330614.1">
    <property type="nucleotide sequence ID" value="NZ_JAPTGG010000003.1"/>
</dbReference>
<comment type="caution">
    <text evidence="1">The sequence shown here is derived from an EMBL/GenBank/DDBJ whole genome shotgun (WGS) entry which is preliminary data.</text>
</comment>
<evidence type="ECO:0000313" key="1">
    <source>
        <dbReference type="EMBL" id="MCZ0864459.1"/>
    </source>
</evidence>
<dbReference type="EMBL" id="JAPTGG010000003">
    <property type="protein sequence ID" value="MCZ0864459.1"/>
    <property type="molecule type" value="Genomic_DNA"/>
</dbReference>
<dbReference type="AlphaFoldDB" id="A0A9J6RJ26"/>
<organism evidence="1 2">
    <name type="scientific">Dasania phycosphaerae</name>
    <dbReference type="NCBI Taxonomy" id="2950436"/>
    <lineage>
        <taxon>Bacteria</taxon>
        <taxon>Pseudomonadati</taxon>
        <taxon>Pseudomonadota</taxon>
        <taxon>Gammaproteobacteria</taxon>
        <taxon>Cellvibrionales</taxon>
        <taxon>Spongiibacteraceae</taxon>
        <taxon>Dasania</taxon>
    </lineage>
</organism>
<dbReference type="Proteomes" id="UP001069090">
    <property type="component" value="Unassembled WGS sequence"/>
</dbReference>
<protein>
    <submittedName>
        <fullName evidence="1">Uncharacterized protein</fullName>
    </submittedName>
</protein>
<evidence type="ECO:0000313" key="2">
    <source>
        <dbReference type="Proteomes" id="UP001069090"/>
    </source>
</evidence>
<sequence>MFKQQLANLRTSIEWAQRDQSLDIFRMAGVQLEKLEAYIHCLSEHEQRQAMLAIDSLLPMEWPLWMEACRYNDVYVLEGSATLH</sequence>
<reference evidence="1 2" key="1">
    <citation type="submission" date="2022-12" db="EMBL/GenBank/DDBJ databases">
        <title>Dasania phycosphaerae sp. nov., isolated from particulate material of the south coast of Korea.</title>
        <authorList>
            <person name="Jiang Y."/>
        </authorList>
    </citation>
    <scope>NUCLEOTIDE SEQUENCE [LARGE SCALE GENOMIC DNA]</scope>
    <source>
        <strain evidence="1 2">GY-19</strain>
    </source>
</reference>
<gene>
    <name evidence="1" type="ORF">O0V09_04570</name>
</gene>
<proteinExistence type="predicted"/>
<accession>A0A9J6RJ26</accession>